<dbReference type="Gene3D" id="3.40.50.150">
    <property type="entry name" value="Vaccinia Virus protein VP39"/>
    <property type="match status" value="1"/>
</dbReference>
<organism evidence="2">
    <name type="scientific">Streptomyces sp. NBC_00060</name>
    <dbReference type="NCBI Taxonomy" id="2975636"/>
    <lineage>
        <taxon>Bacteria</taxon>
        <taxon>Bacillati</taxon>
        <taxon>Actinomycetota</taxon>
        <taxon>Actinomycetes</taxon>
        <taxon>Kitasatosporales</taxon>
        <taxon>Streptomycetaceae</taxon>
        <taxon>Streptomyces</taxon>
    </lineage>
</organism>
<dbReference type="GO" id="GO:0008168">
    <property type="term" value="F:methyltransferase activity"/>
    <property type="evidence" value="ECO:0007669"/>
    <property type="project" value="UniProtKB-KW"/>
</dbReference>
<dbReference type="InterPro" id="IPR006764">
    <property type="entry name" value="SAM_dep_MeTrfase_SAV2177_type"/>
</dbReference>
<dbReference type="EMBL" id="CP108253">
    <property type="protein sequence ID" value="WTU38155.1"/>
    <property type="molecule type" value="Genomic_DNA"/>
</dbReference>
<dbReference type="PIRSF" id="PIRSF017393">
    <property type="entry name" value="MTase_SAV2177"/>
    <property type="match status" value="1"/>
</dbReference>
<keyword evidence="2" id="KW-0489">Methyltransferase</keyword>
<dbReference type="Pfam" id="PF04672">
    <property type="entry name" value="Methyltransf_19"/>
    <property type="match status" value="1"/>
</dbReference>
<reference evidence="2" key="1">
    <citation type="submission" date="2022-10" db="EMBL/GenBank/DDBJ databases">
        <title>The complete genomes of actinobacterial strains from the NBC collection.</title>
        <authorList>
            <person name="Joergensen T.S."/>
            <person name="Alvarez Arevalo M."/>
            <person name="Sterndorff E.B."/>
            <person name="Faurdal D."/>
            <person name="Vuksanovic O."/>
            <person name="Mourched A.-S."/>
            <person name="Charusanti P."/>
            <person name="Shaw S."/>
            <person name="Blin K."/>
            <person name="Weber T."/>
        </authorList>
    </citation>
    <scope>NUCLEOTIDE SEQUENCE</scope>
    <source>
        <strain evidence="2">NBC_00060</strain>
    </source>
</reference>
<dbReference type="GO" id="GO:0032259">
    <property type="term" value="P:methylation"/>
    <property type="evidence" value="ECO:0007669"/>
    <property type="project" value="UniProtKB-KW"/>
</dbReference>
<evidence type="ECO:0000313" key="2">
    <source>
        <dbReference type="EMBL" id="WTU45203.1"/>
    </source>
</evidence>
<name>A0AAU2HDA9_9ACTN</name>
<protein>
    <submittedName>
        <fullName evidence="2">SAM-dependent methyltransferase</fullName>
    </submittedName>
</protein>
<dbReference type="AlphaFoldDB" id="A0AAU2HDA9"/>
<accession>A0AAU2HDA9</accession>
<keyword evidence="2" id="KW-0808">Transferase</keyword>
<sequence length="265" mass="29149">MTEPTPKSTTIDTSVAHSARVWNYWLGGKDHYPADQAAGDAYSSKYPNIVPFAGESRAFLRRTVTYLTKEAGIRQFIDLGAGLPTSNNTHEVAQRIAPECRVVYVDHDPIVLLHVHALRTSTKEGATAYVQTDMRNTEEVLAGAAKTLDMTQPIALVINDVLGHIVDWQSALGLVRRLVDQLPAGSYLALSHSTAADDLHRKVQEEYNTSGAIPYILREPSVTVQLFDGTDLVEPGFTSWPRWRPDPTTGTLTDRAGWGGVARIR</sequence>
<dbReference type="EMBL" id="CP108253">
    <property type="protein sequence ID" value="WTU45203.1"/>
    <property type="molecule type" value="Genomic_DNA"/>
</dbReference>
<dbReference type="SUPFAM" id="SSF53335">
    <property type="entry name" value="S-adenosyl-L-methionine-dependent methyltransferases"/>
    <property type="match status" value="1"/>
</dbReference>
<evidence type="ECO:0000313" key="1">
    <source>
        <dbReference type="EMBL" id="WTU38155.1"/>
    </source>
</evidence>
<gene>
    <name evidence="1" type="ORF">OHV25_00420</name>
    <name evidence="2" type="ORF">OHV25_39420</name>
</gene>
<proteinExistence type="predicted"/>
<dbReference type="InterPro" id="IPR029063">
    <property type="entry name" value="SAM-dependent_MTases_sf"/>
</dbReference>